<dbReference type="PROSITE" id="PS51257">
    <property type="entry name" value="PROKAR_LIPOPROTEIN"/>
    <property type="match status" value="1"/>
</dbReference>
<dbReference type="SUPFAM" id="SSF103088">
    <property type="entry name" value="OmpA-like"/>
    <property type="match status" value="1"/>
</dbReference>
<dbReference type="InterPro" id="IPR050330">
    <property type="entry name" value="Bact_OuterMem_StrucFunc"/>
</dbReference>
<dbReference type="PROSITE" id="PS51123">
    <property type="entry name" value="OMPA_2"/>
    <property type="match status" value="1"/>
</dbReference>
<evidence type="ECO:0000256" key="2">
    <source>
        <dbReference type="ARBA" id="ARBA00023136"/>
    </source>
</evidence>
<dbReference type="PRINTS" id="PR01021">
    <property type="entry name" value="OMPADOMAIN"/>
</dbReference>
<comment type="subcellular location">
    <subcellularLocation>
        <location evidence="1">Cell outer membrane</location>
    </subcellularLocation>
</comment>
<feature type="compositionally biased region" description="Basic and acidic residues" evidence="5">
    <location>
        <begin position="187"/>
        <end position="202"/>
    </location>
</feature>
<dbReference type="Pfam" id="PF00691">
    <property type="entry name" value="OmpA"/>
    <property type="match status" value="1"/>
</dbReference>
<gene>
    <name evidence="8" type="ORF">GCM10023116_50110</name>
</gene>
<dbReference type="CDD" id="cd07185">
    <property type="entry name" value="OmpA_C-like"/>
    <property type="match status" value="1"/>
</dbReference>
<dbReference type="InterPro" id="IPR036737">
    <property type="entry name" value="OmpA-like_sf"/>
</dbReference>
<dbReference type="InterPro" id="IPR006664">
    <property type="entry name" value="OMP_bac"/>
</dbReference>
<evidence type="ECO:0000313" key="8">
    <source>
        <dbReference type="EMBL" id="GAA4652727.1"/>
    </source>
</evidence>
<name>A0ABP8VCK0_9GAMM</name>
<evidence type="ECO:0000256" key="1">
    <source>
        <dbReference type="ARBA" id="ARBA00004442"/>
    </source>
</evidence>
<keyword evidence="6" id="KW-0732">Signal</keyword>
<dbReference type="RefSeq" id="WP_345199351.1">
    <property type="nucleotide sequence ID" value="NZ_BAABFL010000480.1"/>
</dbReference>
<reference evidence="9" key="1">
    <citation type="journal article" date="2019" name="Int. J. Syst. Evol. Microbiol.">
        <title>The Global Catalogue of Microorganisms (GCM) 10K type strain sequencing project: providing services to taxonomists for standard genome sequencing and annotation.</title>
        <authorList>
            <consortium name="The Broad Institute Genomics Platform"/>
            <consortium name="The Broad Institute Genome Sequencing Center for Infectious Disease"/>
            <person name="Wu L."/>
            <person name="Ma J."/>
        </authorList>
    </citation>
    <scope>NUCLEOTIDE SEQUENCE [LARGE SCALE GENOMIC DNA]</scope>
    <source>
        <strain evidence="9">JCM 17805</strain>
    </source>
</reference>
<dbReference type="PANTHER" id="PTHR30329:SF21">
    <property type="entry name" value="LIPOPROTEIN YIAD-RELATED"/>
    <property type="match status" value="1"/>
</dbReference>
<keyword evidence="2 4" id="KW-0472">Membrane</keyword>
<evidence type="ECO:0000259" key="7">
    <source>
        <dbReference type="PROSITE" id="PS51123"/>
    </source>
</evidence>
<feature type="chain" id="PRO_5046379031" description="OmpA-like domain-containing protein" evidence="6">
    <location>
        <begin position="23"/>
        <end position="229"/>
    </location>
</feature>
<comment type="caution">
    <text evidence="8">The sequence shown here is derived from an EMBL/GenBank/DDBJ whole genome shotgun (WGS) entry which is preliminary data.</text>
</comment>
<evidence type="ECO:0000256" key="3">
    <source>
        <dbReference type="ARBA" id="ARBA00023237"/>
    </source>
</evidence>
<organism evidence="8 9">
    <name type="scientific">Kistimonas scapharcae</name>
    <dbReference type="NCBI Taxonomy" id="1036133"/>
    <lineage>
        <taxon>Bacteria</taxon>
        <taxon>Pseudomonadati</taxon>
        <taxon>Pseudomonadota</taxon>
        <taxon>Gammaproteobacteria</taxon>
        <taxon>Oceanospirillales</taxon>
        <taxon>Endozoicomonadaceae</taxon>
        <taxon>Kistimonas</taxon>
    </lineage>
</organism>
<dbReference type="PANTHER" id="PTHR30329">
    <property type="entry name" value="STATOR ELEMENT OF FLAGELLAR MOTOR COMPLEX"/>
    <property type="match status" value="1"/>
</dbReference>
<accession>A0ABP8VCK0</accession>
<feature type="region of interest" description="Disordered" evidence="5">
    <location>
        <begin position="172"/>
        <end position="214"/>
    </location>
</feature>
<evidence type="ECO:0000256" key="4">
    <source>
        <dbReference type="PROSITE-ProRule" id="PRU00473"/>
    </source>
</evidence>
<proteinExistence type="predicted"/>
<keyword evidence="3" id="KW-0998">Cell outer membrane</keyword>
<evidence type="ECO:0000256" key="6">
    <source>
        <dbReference type="SAM" id="SignalP"/>
    </source>
</evidence>
<keyword evidence="9" id="KW-1185">Reference proteome</keyword>
<evidence type="ECO:0000313" key="9">
    <source>
        <dbReference type="Proteomes" id="UP001500604"/>
    </source>
</evidence>
<dbReference type="Gene3D" id="3.30.1330.60">
    <property type="entry name" value="OmpA-like domain"/>
    <property type="match status" value="1"/>
</dbReference>
<feature type="signal peptide" evidence="6">
    <location>
        <begin position="1"/>
        <end position="22"/>
    </location>
</feature>
<dbReference type="InterPro" id="IPR006665">
    <property type="entry name" value="OmpA-like"/>
</dbReference>
<dbReference type="PRINTS" id="PR01023">
    <property type="entry name" value="NAFLGMOTY"/>
</dbReference>
<dbReference type="EMBL" id="BAABFL010000480">
    <property type="protein sequence ID" value="GAA4652727.1"/>
    <property type="molecule type" value="Genomic_DNA"/>
</dbReference>
<dbReference type="Proteomes" id="UP001500604">
    <property type="component" value="Unassembled WGS sequence"/>
</dbReference>
<evidence type="ECO:0000256" key="5">
    <source>
        <dbReference type="SAM" id="MobiDB-lite"/>
    </source>
</evidence>
<protein>
    <recommendedName>
        <fullName evidence="7">OmpA-like domain-containing protein</fullName>
    </recommendedName>
</protein>
<sequence length="229" mass="23995">MIQSKLRMIGLFALVLITSGCATTSSHNGNANWTKCSLAGGMLWGLGGAAQSAATAGIGLAAGALVGGAGCAMAGDSDGSDSKDSGHHIAKSTVADQTKIMFNFDSYRLGSNDKKALDKVADMAGPNTEIRIAGHTCNIGASTYNQSLSVKRANAVRDYLVSKGVMSASIKVEGKGESSPVASNSTREGRAQNRRAEVEVHRSKPAKHHREKLEQFRGAALDPYLIHRH</sequence>
<feature type="domain" description="OmpA-like" evidence="7">
    <location>
        <begin position="89"/>
        <end position="204"/>
    </location>
</feature>